<evidence type="ECO:0000256" key="1">
    <source>
        <dbReference type="ARBA" id="ARBA00022801"/>
    </source>
</evidence>
<dbReference type="PANTHER" id="PTHR31988:SF19">
    <property type="entry name" value="9-O-ACETYL-N-ACETYLNEURAMINIC ACID DEACETYLASE-RELATED"/>
    <property type="match status" value="1"/>
</dbReference>
<feature type="chain" id="PRO_5012438581" description="Sialate O-acetylesterase domain-containing protein" evidence="2">
    <location>
        <begin position="30"/>
        <end position="292"/>
    </location>
</feature>
<dbReference type="InterPro" id="IPR052940">
    <property type="entry name" value="Carb_Esterase_6"/>
</dbReference>
<organism evidence="4 5">
    <name type="scientific">Niastella vici</name>
    <dbReference type="NCBI Taxonomy" id="1703345"/>
    <lineage>
        <taxon>Bacteria</taxon>
        <taxon>Pseudomonadati</taxon>
        <taxon>Bacteroidota</taxon>
        <taxon>Chitinophagia</taxon>
        <taxon>Chitinophagales</taxon>
        <taxon>Chitinophagaceae</taxon>
        <taxon>Niastella</taxon>
    </lineage>
</organism>
<dbReference type="EMBL" id="LVYD01000059">
    <property type="protein sequence ID" value="OQP60729.1"/>
    <property type="molecule type" value="Genomic_DNA"/>
</dbReference>
<dbReference type="AlphaFoldDB" id="A0A1V9FQR2"/>
<gene>
    <name evidence="4" type="ORF">A3860_32540</name>
</gene>
<keyword evidence="1" id="KW-0378">Hydrolase</keyword>
<comment type="caution">
    <text evidence="4">The sequence shown here is derived from an EMBL/GenBank/DDBJ whole genome shotgun (WGS) entry which is preliminary data.</text>
</comment>
<evidence type="ECO:0000259" key="3">
    <source>
        <dbReference type="Pfam" id="PF03629"/>
    </source>
</evidence>
<proteinExistence type="predicted"/>
<sequence>MHLNSHVKVKTYRSLLIFLFCVNSAITQAQDPNFYIYLAFGQSNMEGAGAIESQDSVGIDERFKVMGTLDCTDDHRHQLGKWTTATPPLVRCRTGLGISDYFGRTMVQELPSGIKIGIVVVAIGGSDIALFDKVNYASYVQSAPSWMKDIINSYGGNPYGRLVEVAKLAQKEGVIKGIIFHQGETNTNNPEWKNKVADVVKNLKADLELGDVPFLAGELLASTGACCSSHNVEVNKLPALIPNAYVISSADLQGKDAAHFNSASYREFGKRYAKKMIQVLGHITCTTIKKKK</sequence>
<dbReference type="RefSeq" id="WP_081152614.1">
    <property type="nucleotide sequence ID" value="NZ_LVYD01000059.1"/>
</dbReference>
<keyword evidence="2" id="KW-0732">Signal</keyword>
<dbReference type="GO" id="GO:0016788">
    <property type="term" value="F:hydrolase activity, acting on ester bonds"/>
    <property type="evidence" value="ECO:0007669"/>
    <property type="project" value="UniProtKB-ARBA"/>
</dbReference>
<dbReference type="InterPro" id="IPR005181">
    <property type="entry name" value="SASA"/>
</dbReference>
<name>A0A1V9FQR2_9BACT</name>
<dbReference type="Proteomes" id="UP000192796">
    <property type="component" value="Unassembled WGS sequence"/>
</dbReference>
<feature type="domain" description="Sialate O-acetylesterase" evidence="3">
    <location>
        <begin position="34"/>
        <end position="278"/>
    </location>
</feature>
<dbReference type="SUPFAM" id="SSF52266">
    <property type="entry name" value="SGNH hydrolase"/>
    <property type="match status" value="1"/>
</dbReference>
<dbReference type="OrthoDB" id="9795554at2"/>
<dbReference type="STRING" id="1703345.A3860_32540"/>
<reference evidence="4 5" key="1">
    <citation type="submission" date="2016-03" db="EMBL/GenBank/DDBJ databases">
        <title>Niastella vici sp. nov., isolated from farmland soil.</title>
        <authorList>
            <person name="Chen L."/>
            <person name="Wang D."/>
            <person name="Yang S."/>
            <person name="Wang G."/>
        </authorList>
    </citation>
    <scope>NUCLEOTIDE SEQUENCE [LARGE SCALE GENOMIC DNA]</scope>
    <source>
        <strain evidence="4 5">DJ57</strain>
    </source>
</reference>
<dbReference type="Pfam" id="PF03629">
    <property type="entry name" value="SASA"/>
    <property type="match status" value="1"/>
</dbReference>
<protein>
    <recommendedName>
        <fullName evidence="3">Sialate O-acetylesterase domain-containing protein</fullName>
    </recommendedName>
</protein>
<dbReference type="InterPro" id="IPR036514">
    <property type="entry name" value="SGNH_hydro_sf"/>
</dbReference>
<evidence type="ECO:0000313" key="4">
    <source>
        <dbReference type="EMBL" id="OQP60729.1"/>
    </source>
</evidence>
<accession>A0A1V9FQR2</accession>
<evidence type="ECO:0000256" key="2">
    <source>
        <dbReference type="SAM" id="SignalP"/>
    </source>
</evidence>
<dbReference type="Gene3D" id="3.40.50.1110">
    <property type="entry name" value="SGNH hydrolase"/>
    <property type="match status" value="1"/>
</dbReference>
<dbReference type="PANTHER" id="PTHR31988">
    <property type="entry name" value="ESTERASE, PUTATIVE (DUF303)-RELATED"/>
    <property type="match status" value="1"/>
</dbReference>
<evidence type="ECO:0000313" key="5">
    <source>
        <dbReference type="Proteomes" id="UP000192796"/>
    </source>
</evidence>
<feature type="signal peptide" evidence="2">
    <location>
        <begin position="1"/>
        <end position="29"/>
    </location>
</feature>
<keyword evidence="5" id="KW-1185">Reference proteome</keyword>